<keyword evidence="2" id="KW-1185">Reference proteome</keyword>
<sequence>MTKESTTYSTSQRQMQAFYYALQHPGTPSSGPATTSTKLVTSQLSDSQYRSLLETVYGSEKNNSHRDS</sequence>
<evidence type="ECO:0000313" key="2">
    <source>
        <dbReference type="Proteomes" id="UP000015102"/>
    </source>
</evidence>
<dbReference type="Proteomes" id="UP000015102">
    <property type="component" value="Unassembled WGS sequence"/>
</dbReference>
<dbReference type="AlphaFoldDB" id="T1GFL9"/>
<name>T1GFL9_MEGSC</name>
<accession>T1GFL9</accession>
<reference evidence="1" key="2">
    <citation type="submission" date="2015-06" db="UniProtKB">
        <authorList>
            <consortium name="EnsemblMetazoa"/>
        </authorList>
    </citation>
    <scope>IDENTIFICATION</scope>
</reference>
<evidence type="ECO:0000313" key="1">
    <source>
        <dbReference type="EnsemblMetazoa" id="MESCA002163-PA"/>
    </source>
</evidence>
<proteinExistence type="predicted"/>
<protein>
    <submittedName>
        <fullName evidence="1">Uncharacterized protein</fullName>
    </submittedName>
</protein>
<organism evidence="1 2">
    <name type="scientific">Megaselia scalaris</name>
    <name type="common">Humpbacked fly</name>
    <name type="synonym">Phora scalaris</name>
    <dbReference type="NCBI Taxonomy" id="36166"/>
    <lineage>
        <taxon>Eukaryota</taxon>
        <taxon>Metazoa</taxon>
        <taxon>Ecdysozoa</taxon>
        <taxon>Arthropoda</taxon>
        <taxon>Hexapoda</taxon>
        <taxon>Insecta</taxon>
        <taxon>Pterygota</taxon>
        <taxon>Neoptera</taxon>
        <taxon>Endopterygota</taxon>
        <taxon>Diptera</taxon>
        <taxon>Brachycera</taxon>
        <taxon>Muscomorpha</taxon>
        <taxon>Platypezoidea</taxon>
        <taxon>Phoridae</taxon>
        <taxon>Megaseliini</taxon>
        <taxon>Megaselia</taxon>
    </lineage>
</organism>
<dbReference type="EMBL" id="CAQQ02184948">
    <property type="status" value="NOT_ANNOTATED_CDS"/>
    <property type="molecule type" value="Genomic_DNA"/>
</dbReference>
<dbReference type="EnsemblMetazoa" id="MESCA002163-RA">
    <property type="protein sequence ID" value="MESCA002163-PA"/>
    <property type="gene ID" value="MESCA002163"/>
</dbReference>
<dbReference type="EMBL" id="CAQQ02184949">
    <property type="status" value="NOT_ANNOTATED_CDS"/>
    <property type="molecule type" value="Genomic_DNA"/>
</dbReference>
<reference evidence="2" key="1">
    <citation type="submission" date="2013-02" db="EMBL/GenBank/DDBJ databases">
        <authorList>
            <person name="Hughes D."/>
        </authorList>
    </citation>
    <scope>NUCLEOTIDE SEQUENCE</scope>
    <source>
        <strain>Durham</strain>
        <strain evidence="2">NC isolate 2 -- Noor lab</strain>
    </source>
</reference>
<dbReference type="HOGENOM" id="CLU_2796898_0_0_1"/>